<organism evidence="1">
    <name type="scientific">Panicum hallii</name>
    <dbReference type="NCBI Taxonomy" id="206008"/>
    <lineage>
        <taxon>Eukaryota</taxon>
        <taxon>Viridiplantae</taxon>
        <taxon>Streptophyta</taxon>
        <taxon>Embryophyta</taxon>
        <taxon>Tracheophyta</taxon>
        <taxon>Spermatophyta</taxon>
        <taxon>Magnoliopsida</taxon>
        <taxon>Liliopsida</taxon>
        <taxon>Poales</taxon>
        <taxon>Poaceae</taxon>
        <taxon>PACMAD clade</taxon>
        <taxon>Panicoideae</taxon>
        <taxon>Panicodae</taxon>
        <taxon>Paniceae</taxon>
        <taxon>Panicinae</taxon>
        <taxon>Panicum</taxon>
        <taxon>Panicum sect. Panicum</taxon>
    </lineage>
</organism>
<proteinExistence type="predicted"/>
<dbReference type="AlphaFoldDB" id="A0A2S3GP47"/>
<dbReference type="Gramene" id="PAN05455">
    <property type="protein sequence ID" value="PAN05455"/>
    <property type="gene ID" value="PAHAL_1G191300"/>
</dbReference>
<dbReference type="EMBL" id="CM008046">
    <property type="protein sequence ID" value="PAN05455.1"/>
    <property type="molecule type" value="Genomic_DNA"/>
</dbReference>
<accession>A0A2S3GP47</accession>
<reference evidence="1" key="1">
    <citation type="submission" date="2018-04" db="EMBL/GenBank/DDBJ databases">
        <title>WGS assembly of Panicum hallii.</title>
        <authorList>
            <person name="Lovell J."/>
            <person name="Jenkins J."/>
            <person name="Lowry D."/>
            <person name="Mamidi S."/>
            <person name="Sreedasyam A."/>
            <person name="Weng X."/>
            <person name="Barry K."/>
            <person name="Bonette J."/>
            <person name="Campitelli B."/>
            <person name="Daum C."/>
            <person name="Gordon S."/>
            <person name="Gould B."/>
            <person name="Lipzen A."/>
            <person name="Macqueen A."/>
            <person name="Palacio-Mejia J."/>
            <person name="Plott C."/>
            <person name="Shakirov E."/>
            <person name="Shu S."/>
            <person name="Yoshinaga Y."/>
            <person name="Zane M."/>
            <person name="Rokhsar D."/>
            <person name="Grimwood J."/>
            <person name="Schmutz J."/>
            <person name="Juenger T."/>
        </authorList>
    </citation>
    <scope>NUCLEOTIDE SEQUENCE [LARGE SCALE GENOMIC DNA]</scope>
    <source>
        <strain evidence="1">FIL2</strain>
    </source>
</reference>
<protein>
    <submittedName>
        <fullName evidence="1">Uncharacterized protein</fullName>
    </submittedName>
</protein>
<sequence>MGAAHEDGTFVAPISAAASAWLTVASHSCALTESEAPLMRLIS</sequence>
<gene>
    <name evidence="1" type="ORF">PAHAL_1G191300</name>
</gene>
<dbReference type="Proteomes" id="UP000243499">
    <property type="component" value="Chromosome 1"/>
</dbReference>
<name>A0A2S3GP47_9POAL</name>
<evidence type="ECO:0000313" key="1">
    <source>
        <dbReference type="EMBL" id="PAN05455.1"/>
    </source>
</evidence>